<dbReference type="Pfam" id="PF20665">
    <property type="entry name" value="Zw10_middle"/>
    <property type="match status" value="1"/>
</dbReference>
<evidence type="ECO:0000313" key="4">
    <source>
        <dbReference type="EMBL" id="CAG8480007.1"/>
    </source>
</evidence>
<comment type="caution">
    <text evidence="4">The sequence shown here is derived from an EMBL/GenBank/DDBJ whole genome shotgun (WGS) entry which is preliminary data.</text>
</comment>
<dbReference type="GO" id="GO:0007094">
    <property type="term" value="P:mitotic spindle assembly checkpoint signaling"/>
    <property type="evidence" value="ECO:0007669"/>
    <property type="project" value="TreeGrafter"/>
</dbReference>
<dbReference type="Proteomes" id="UP000789572">
    <property type="component" value="Unassembled WGS sequence"/>
</dbReference>
<dbReference type="OrthoDB" id="534815at2759"/>
<sequence length="735" mass="83279">MDALKELEDTLEKTKVNVYETILSDFSVVDLQETVSPALEKLRAQLTELQAMHQPNLFCDKKLFQRRIDAADLTLSMLLNLVKLHAYLEEYQNLIDTGEFGIAASSLKEMREMLDNLSLEGEYGCDLSIYVQIKDSFLKKRSVLTHYIDELFSASLSIANDNNSAEIRVAFNVKASCVRSSTETSVPISNILSTLSSMGCLKAKLKGFSNKLLEYVVAPIMSETGCEIKVSKNGNSAMLSCNKCPKPSETVTLGLSQVFTNMLILARFLNEYVFSKSTAASANGASIITVFGEIWWHDMWKHLANCFRVFIPNDKVRSSEYDEIAMAAVSFEREMMAIGLIPSDCYAISQFAQNFQFEFVKKRHADILAIAREILVSQDMNTAEVTNATERGGLGIASETKDNNDKENFNGEKDCNGKTKSSTCEGLLHLPTCHISIQAQTLVELVYQTLTEATTAKDNASAELYCCARDIIDLFRAVVPIHQAEVLETDPTRTAIFYNDCIYISYHMLTLGYQFQKGLPASLQKSATFVDLIPHFQKLGEKYFKHQMRRQRDLLLHTLKGAEGFYNLGDDKRFEKVEKTIRQCYYQLNHLSRSWKQILPTELCCKSLGILVDTLLGNIIGEVENLKLIAPNETYRLKYLLSLMSQAESWFEIVKIKGGLSRKKITEQLPIHKYVSCWNKYWQLSYILGLDLPELSENLQKTSEFKEFTTKEIQNLVEALFVDSSDRKRLISTLR</sequence>
<dbReference type="GO" id="GO:0005737">
    <property type="term" value="C:cytoplasm"/>
    <property type="evidence" value="ECO:0007669"/>
    <property type="project" value="GOC"/>
</dbReference>
<dbReference type="PANTHER" id="PTHR12205">
    <property type="entry name" value="CENTROMERE/KINETOCHORE PROTEIN ZW10"/>
    <property type="match status" value="1"/>
</dbReference>
<dbReference type="GO" id="GO:0006888">
    <property type="term" value="P:endoplasmic reticulum to Golgi vesicle-mediated transport"/>
    <property type="evidence" value="ECO:0007669"/>
    <property type="project" value="TreeGrafter"/>
</dbReference>
<dbReference type="Pfam" id="PF22766">
    <property type="entry name" value="ZW10_C2"/>
    <property type="match status" value="1"/>
</dbReference>
<dbReference type="Gene3D" id="1.10.357.150">
    <property type="match status" value="1"/>
</dbReference>
<feature type="domain" description="ZW10 C-terminal helical" evidence="3">
    <location>
        <begin position="579"/>
        <end position="732"/>
    </location>
</feature>
<gene>
    <name evidence="4" type="ORF">POCULU_LOCUS1491</name>
</gene>
<dbReference type="InterPro" id="IPR055148">
    <property type="entry name" value="ZW10_C_2"/>
</dbReference>
<dbReference type="InterPro" id="IPR046362">
    <property type="entry name" value="Zw10/DSL1_C_sf"/>
</dbReference>
<evidence type="ECO:0000313" key="5">
    <source>
        <dbReference type="Proteomes" id="UP000789572"/>
    </source>
</evidence>
<protein>
    <submittedName>
        <fullName evidence="4">6252_t:CDS:1</fullName>
    </submittedName>
</protein>
<dbReference type="InterPro" id="IPR048343">
    <property type="entry name" value="ZW10_C"/>
</dbReference>
<feature type="domain" description="Centromere/kinetochore protein zw10 C-terminal" evidence="2">
    <location>
        <begin position="429"/>
        <end position="556"/>
    </location>
</feature>
<proteinExistence type="predicted"/>
<dbReference type="AlphaFoldDB" id="A0A9N8ZCB3"/>
<accession>A0A9N8ZCB3</accession>
<dbReference type="InterPro" id="IPR048344">
    <property type="entry name" value="Zw10_middle"/>
</dbReference>
<keyword evidence="5" id="KW-1185">Reference proteome</keyword>
<evidence type="ECO:0000259" key="3">
    <source>
        <dbReference type="Pfam" id="PF22766"/>
    </source>
</evidence>
<dbReference type="GO" id="GO:1990423">
    <property type="term" value="C:RZZ complex"/>
    <property type="evidence" value="ECO:0007669"/>
    <property type="project" value="TreeGrafter"/>
</dbReference>
<dbReference type="EMBL" id="CAJVPJ010000113">
    <property type="protein sequence ID" value="CAG8480007.1"/>
    <property type="molecule type" value="Genomic_DNA"/>
</dbReference>
<dbReference type="PANTHER" id="PTHR12205:SF0">
    <property type="entry name" value="CENTROMERE_KINETOCHORE PROTEIN ZW10 HOMOLOG"/>
    <property type="match status" value="1"/>
</dbReference>
<reference evidence="4" key="1">
    <citation type="submission" date="2021-06" db="EMBL/GenBank/DDBJ databases">
        <authorList>
            <person name="Kallberg Y."/>
            <person name="Tangrot J."/>
            <person name="Rosling A."/>
        </authorList>
    </citation>
    <scope>NUCLEOTIDE SEQUENCE</scope>
    <source>
        <strain evidence="4">IA702</strain>
    </source>
</reference>
<evidence type="ECO:0000259" key="1">
    <source>
        <dbReference type="Pfam" id="PF20665"/>
    </source>
</evidence>
<name>A0A9N8ZCB3_9GLOM</name>
<feature type="domain" description="Centromere/kinetochore protein zw10 middle" evidence="1">
    <location>
        <begin position="159"/>
        <end position="375"/>
    </location>
</feature>
<organism evidence="4 5">
    <name type="scientific">Paraglomus occultum</name>
    <dbReference type="NCBI Taxonomy" id="144539"/>
    <lineage>
        <taxon>Eukaryota</taxon>
        <taxon>Fungi</taxon>
        <taxon>Fungi incertae sedis</taxon>
        <taxon>Mucoromycota</taxon>
        <taxon>Glomeromycotina</taxon>
        <taxon>Glomeromycetes</taxon>
        <taxon>Paraglomerales</taxon>
        <taxon>Paraglomeraceae</taxon>
        <taxon>Paraglomus</taxon>
    </lineage>
</organism>
<dbReference type="Pfam" id="PF20666">
    <property type="entry name" value="ZW10_C"/>
    <property type="match status" value="1"/>
</dbReference>
<evidence type="ECO:0000259" key="2">
    <source>
        <dbReference type="Pfam" id="PF20666"/>
    </source>
</evidence>